<dbReference type="Gene3D" id="2.130.10.10">
    <property type="entry name" value="YVTN repeat-like/Quinoprotein amine dehydrogenase"/>
    <property type="match status" value="4"/>
</dbReference>
<keyword evidence="5" id="KW-0677">Repeat</keyword>
<feature type="repeat" description="WD" evidence="7">
    <location>
        <begin position="888"/>
        <end position="902"/>
    </location>
</feature>
<dbReference type="PANTHER" id="PTHR14344:SF3">
    <property type="entry name" value="WD REPEAT-CONTAINING PROTEIN 6"/>
    <property type="match status" value="1"/>
</dbReference>
<dbReference type="PANTHER" id="PTHR14344">
    <property type="entry name" value="WD REPEAT PROTEIN"/>
    <property type="match status" value="1"/>
</dbReference>
<evidence type="ECO:0000256" key="5">
    <source>
        <dbReference type="ARBA" id="ARBA00022737"/>
    </source>
</evidence>
<organism evidence="8 9">
    <name type="scientific">Cuscuta australis</name>
    <dbReference type="NCBI Taxonomy" id="267555"/>
    <lineage>
        <taxon>Eukaryota</taxon>
        <taxon>Viridiplantae</taxon>
        <taxon>Streptophyta</taxon>
        <taxon>Embryophyta</taxon>
        <taxon>Tracheophyta</taxon>
        <taxon>Spermatophyta</taxon>
        <taxon>Magnoliopsida</taxon>
        <taxon>eudicotyledons</taxon>
        <taxon>Gunneridae</taxon>
        <taxon>Pentapetalae</taxon>
        <taxon>asterids</taxon>
        <taxon>lamiids</taxon>
        <taxon>Solanales</taxon>
        <taxon>Convolvulaceae</taxon>
        <taxon>Cuscuteae</taxon>
        <taxon>Cuscuta</taxon>
        <taxon>Cuscuta subgen. Grammica</taxon>
        <taxon>Cuscuta sect. Cleistogrammica</taxon>
    </lineage>
</organism>
<evidence type="ECO:0000256" key="7">
    <source>
        <dbReference type="PROSITE-ProRule" id="PRU00221"/>
    </source>
</evidence>
<evidence type="ECO:0000256" key="1">
    <source>
        <dbReference type="ARBA" id="ARBA00004496"/>
    </source>
</evidence>
<proteinExistence type="inferred from homology"/>
<keyword evidence="2" id="KW-0963">Cytoplasm</keyword>
<evidence type="ECO:0000256" key="3">
    <source>
        <dbReference type="ARBA" id="ARBA00022574"/>
    </source>
</evidence>
<dbReference type="AlphaFoldDB" id="A0A328D348"/>
<evidence type="ECO:0000256" key="2">
    <source>
        <dbReference type="ARBA" id="ARBA00022490"/>
    </source>
</evidence>
<dbReference type="InterPro" id="IPR036322">
    <property type="entry name" value="WD40_repeat_dom_sf"/>
</dbReference>
<gene>
    <name evidence="8" type="ORF">DM860_003043</name>
</gene>
<dbReference type="GO" id="GO:0030488">
    <property type="term" value="P:tRNA methylation"/>
    <property type="evidence" value="ECO:0007669"/>
    <property type="project" value="TreeGrafter"/>
</dbReference>
<dbReference type="Proteomes" id="UP000249390">
    <property type="component" value="Unassembled WGS sequence"/>
</dbReference>
<keyword evidence="3 7" id="KW-0853">WD repeat</keyword>
<protein>
    <submittedName>
        <fullName evidence="8">Uncharacterized protein</fullName>
    </submittedName>
</protein>
<keyword evidence="9" id="KW-1185">Reference proteome</keyword>
<dbReference type="EMBL" id="NQVE01000200">
    <property type="protein sequence ID" value="RAL39510.1"/>
    <property type="molecule type" value="Genomic_DNA"/>
</dbReference>
<accession>A0A328D348</accession>
<evidence type="ECO:0000313" key="9">
    <source>
        <dbReference type="Proteomes" id="UP000249390"/>
    </source>
</evidence>
<dbReference type="SUPFAM" id="SSF50978">
    <property type="entry name" value="WD40 repeat-like"/>
    <property type="match status" value="2"/>
</dbReference>
<comment type="caution">
    <text evidence="8">The sequence shown here is derived from an EMBL/GenBank/DDBJ whole genome shotgun (WGS) entry which is preliminary data.</text>
</comment>
<sequence>MRLLTSSSTKKVGACWLKLVIVWKLDCKTDVCAVSSPAVDHVDLVNEKGNVFPILKYKAINLHRLTGHEGSIFRLAWSPDGSKIVSVSDDRSARVWALGECKSLHNLAGGPIQCLSSTLFGHTARVWDCCIFDSLIVTAGEDCTCRAWGLDGTQLGLIKEHIGRGIWRCAYDPSFALLVTAGFDSSIKVHQLHASPECLGKIVGELKLSFYEPEAFRISIPNSTKHISHMDSKSEYVRCLRFSREDSLYIATNSGFVYHAKLCRTGHVSWTNLFHIGEDAPIICMDILSNGSDPCGTDDWVAVGDGKGRMMIAHIAGDVFSPKVDHHSLTWSAEIERQLLGTNWCKSLGFRFIFTVDPRGRLKLWRVCNSLSSASHVEAAYHPELVYEFVSCFGMRIICLDASLKDEVLVCGDIRGNVLLFPLKENVLYTAPIPLEEKVSPQAYFKGAHGISTVCSISIAGSIPSQLDIHSSGGDGCICYFEYDRNRKKLEFTGIEQVKELSTVHSVYSSANYNDNMPRGSYAIGFASSEFIIWNLSSERKVLQVSCGGWRRPHSYYLGHSPEMKNCFAFVKDGIINIQRYWVTENERKMYPKSLHLQFHGREIHSLCFIQPSCSPNGKGCYSFESSWIATGCEDGTVRLTRYEPETESWSVSMLLGEQVGGSAVRSLCTLSKIHRILLKATDVSESVHRQMGNSEDQDNLVLLVSVGAKRVMTAWKQKPRSIYETIESQCCEHDNKGGDTSRGSPSSKHFSLLSFQWLSSDMPARKNNCLRENTKNIIEAAENDTPLSSEDRKMESKLDRCENDWRYLAVTAFLAKGSGSKATVCFIVVACSDATLSLRALILPHRLWFDVALLTPLSSPVLALQHVIVPKHLLSEDIIQMGNLYIVISGSTDGSIALWDLTEHVESFMQLLPSLEMVESIDDQKRPRTGRGSQGGRWWRSLGSHVSKKKSACGNDDAPSVYMKEKKRNVSSLDIYEMGPLHVFNNTHQSGVNCLHVSNVTMLTASDSVFRFCVVSGGDDQSLSCLSFDFTSIENLELSTLEHIVSFQLQSYQMRLVLVDKIPSAHSSAVKGVWTDGRWAFSTGLDQRVRCWKMEQGKLIECAHLVISVPEPEALDVRPLDRNRYQIAVAGRGMQMVEFFALGRTQ</sequence>
<feature type="repeat" description="WD" evidence="7">
    <location>
        <begin position="65"/>
        <end position="106"/>
    </location>
</feature>
<evidence type="ECO:0000256" key="4">
    <source>
        <dbReference type="ARBA" id="ARBA00022694"/>
    </source>
</evidence>
<reference evidence="8 9" key="1">
    <citation type="submission" date="2018-06" db="EMBL/GenBank/DDBJ databases">
        <title>The Genome of Cuscuta australis (Dodder) Provides Insight into the Evolution of Plant Parasitism.</title>
        <authorList>
            <person name="Liu H."/>
        </authorList>
    </citation>
    <scope>NUCLEOTIDE SEQUENCE [LARGE SCALE GENOMIC DNA]</scope>
    <source>
        <strain evidence="9">cv. Yunnan</strain>
        <tissue evidence="8">Vines</tissue>
    </source>
</reference>
<comment type="similarity">
    <text evidence="6">Belongs to the WD repeat WDR6 family.</text>
</comment>
<dbReference type="InterPro" id="IPR001680">
    <property type="entry name" value="WD40_rpt"/>
</dbReference>
<dbReference type="PROSITE" id="PS50294">
    <property type="entry name" value="WD_REPEATS_REGION"/>
    <property type="match status" value="1"/>
</dbReference>
<dbReference type="GO" id="GO:0005737">
    <property type="term" value="C:cytoplasm"/>
    <property type="evidence" value="ECO:0007669"/>
    <property type="project" value="UniProtKB-SubCell"/>
</dbReference>
<dbReference type="SMART" id="SM00320">
    <property type="entry name" value="WD40"/>
    <property type="match status" value="9"/>
</dbReference>
<evidence type="ECO:0000313" key="8">
    <source>
        <dbReference type="EMBL" id="RAL39510.1"/>
    </source>
</evidence>
<dbReference type="PROSITE" id="PS50082">
    <property type="entry name" value="WD_REPEATS_2"/>
    <property type="match status" value="2"/>
</dbReference>
<comment type="subcellular location">
    <subcellularLocation>
        <location evidence="1">Cytoplasm</location>
    </subcellularLocation>
</comment>
<dbReference type="InterPro" id="IPR015943">
    <property type="entry name" value="WD40/YVTN_repeat-like_dom_sf"/>
</dbReference>
<dbReference type="Pfam" id="PF00400">
    <property type="entry name" value="WD40"/>
    <property type="match status" value="4"/>
</dbReference>
<keyword evidence="4" id="KW-0819">tRNA processing</keyword>
<name>A0A328D348_9ASTE</name>
<dbReference type="InterPro" id="IPR051973">
    <property type="entry name" value="tRNA_Anticodon_Mtase-Reg"/>
</dbReference>
<evidence type="ECO:0000256" key="6">
    <source>
        <dbReference type="ARBA" id="ARBA00038255"/>
    </source>
</evidence>